<accession>A0A0G2F2X9</accession>
<evidence type="ECO:0000259" key="2">
    <source>
        <dbReference type="Pfam" id="PF03795"/>
    </source>
</evidence>
<dbReference type="InterPro" id="IPR051807">
    <property type="entry name" value="Sec-metab_biosynth-assoc"/>
</dbReference>
<sequence length="474" mass="52727">MPTTRAQEKAAVSGEGSKEKEPRVQSETNIKSTKPSDDAPPPKKRQRKVEDTSEGIGEKSSTSTSNAKLKKLIEAHGQLPLEMYGLPDPLVPTPRNMLANLFHAMLTSARISHGIAAKSVKTLLDNNYHELHTLKQSSWEERCDVLTEGGYAHYRERTSTQLGDLARLISDKYDGDLNSLPEKHGETTQGVRRGLEEVNGIGKVGSNVFIDTAQAYWTFLAPFLDERSLESVKKMGLAKGDDIVKELWQGVGEDPLRFARLANAVTYMTSRLEEFDAGSFWASESNSRVGCLARNSVGFKQFIQALYFNWDILGSVASSLQKYNRTITQSEAVHQLLQPGTLRSSVPRRIRLLTQPLFVCRKMSSATPKKEWLVLVPDYPECLEKRLGARSDHLSNTKPKVGSSVLFGGATLKEQVKEGDQGPPKMDGSLLLLACDTEEEVWEMLRSDPYVKAGVWDVEKAKIWPFKTAFRVAA</sequence>
<dbReference type="EMBL" id="LCWF01000010">
    <property type="protein sequence ID" value="KKY28636.1"/>
    <property type="molecule type" value="Genomic_DNA"/>
</dbReference>
<dbReference type="InterPro" id="IPR005545">
    <property type="entry name" value="YCII"/>
</dbReference>
<dbReference type="Proteomes" id="UP000053317">
    <property type="component" value="Unassembled WGS sequence"/>
</dbReference>
<dbReference type="Gene3D" id="3.30.70.1060">
    <property type="entry name" value="Dimeric alpha+beta barrel"/>
    <property type="match status" value="1"/>
</dbReference>
<evidence type="ECO:0000313" key="3">
    <source>
        <dbReference type="EMBL" id="KKY28636.1"/>
    </source>
</evidence>
<dbReference type="OrthoDB" id="4676at2759"/>
<dbReference type="AlphaFoldDB" id="A0A0G2F2X9"/>
<proteinExistence type="predicted"/>
<dbReference type="Pfam" id="PF03795">
    <property type="entry name" value="YCII"/>
    <property type="match status" value="1"/>
</dbReference>
<reference evidence="3 4" key="2">
    <citation type="submission" date="2015-05" db="EMBL/GenBank/DDBJ databases">
        <authorList>
            <person name="Morales-Cruz A."/>
            <person name="Amrine K.C."/>
            <person name="Cantu D."/>
        </authorList>
    </citation>
    <scope>NUCLEOTIDE SEQUENCE [LARGE SCALE GENOMIC DNA]</scope>
    <source>
        <strain evidence="3">UCRPC4</strain>
    </source>
</reference>
<dbReference type="PANTHER" id="PTHR33606:SF3">
    <property type="entry name" value="PROTEIN YCII"/>
    <property type="match status" value="1"/>
</dbReference>
<dbReference type="SUPFAM" id="SSF54909">
    <property type="entry name" value="Dimeric alpha+beta barrel"/>
    <property type="match status" value="1"/>
</dbReference>
<keyword evidence="4" id="KW-1185">Reference proteome</keyword>
<reference evidence="3 4" key="1">
    <citation type="submission" date="2015-05" db="EMBL/GenBank/DDBJ databases">
        <title>Distinctive expansion of gene families associated with plant cell wall degradation and secondary metabolism in the genomes of grapevine trunk pathogens.</title>
        <authorList>
            <person name="Lawrence D.P."/>
            <person name="Travadon R."/>
            <person name="Rolshausen P.E."/>
            <person name="Baumgartner K."/>
        </authorList>
    </citation>
    <scope>NUCLEOTIDE SEQUENCE [LARGE SCALE GENOMIC DNA]</scope>
    <source>
        <strain evidence="3">UCRPC4</strain>
    </source>
</reference>
<organism evidence="3 4">
    <name type="scientific">Phaeomoniella chlamydospora</name>
    <name type="common">Phaeoacremonium chlamydosporum</name>
    <dbReference type="NCBI Taxonomy" id="158046"/>
    <lineage>
        <taxon>Eukaryota</taxon>
        <taxon>Fungi</taxon>
        <taxon>Dikarya</taxon>
        <taxon>Ascomycota</taxon>
        <taxon>Pezizomycotina</taxon>
        <taxon>Eurotiomycetes</taxon>
        <taxon>Chaetothyriomycetidae</taxon>
        <taxon>Phaeomoniellales</taxon>
        <taxon>Phaeomoniellaceae</taxon>
        <taxon>Phaeomoniella</taxon>
    </lineage>
</organism>
<feature type="domain" description="YCII-related" evidence="2">
    <location>
        <begin position="372"/>
        <end position="466"/>
    </location>
</feature>
<feature type="region of interest" description="Disordered" evidence="1">
    <location>
        <begin position="1"/>
        <end position="67"/>
    </location>
</feature>
<evidence type="ECO:0000256" key="1">
    <source>
        <dbReference type="SAM" id="MobiDB-lite"/>
    </source>
</evidence>
<dbReference type="PANTHER" id="PTHR33606">
    <property type="entry name" value="PROTEIN YCII"/>
    <property type="match status" value="1"/>
</dbReference>
<dbReference type="InterPro" id="IPR011008">
    <property type="entry name" value="Dimeric_a/b-barrel"/>
</dbReference>
<protein>
    <recommendedName>
        <fullName evidence="2">YCII-related domain-containing protein</fullName>
    </recommendedName>
</protein>
<gene>
    <name evidence="3" type="ORF">UCRPC4_g00442</name>
</gene>
<comment type="caution">
    <text evidence="3">The sequence shown here is derived from an EMBL/GenBank/DDBJ whole genome shotgun (WGS) entry which is preliminary data.</text>
</comment>
<evidence type="ECO:0000313" key="4">
    <source>
        <dbReference type="Proteomes" id="UP000053317"/>
    </source>
</evidence>
<name>A0A0G2F2X9_PHACM</name>